<proteinExistence type="predicted"/>
<dbReference type="InterPro" id="IPR016177">
    <property type="entry name" value="DNA-bd_dom_sf"/>
</dbReference>
<feature type="region of interest" description="Disordered" evidence="6">
    <location>
        <begin position="75"/>
        <end position="110"/>
    </location>
</feature>
<dbReference type="GO" id="GO:0003677">
    <property type="term" value="F:DNA binding"/>
    <property type="evidence" value="ECO:0007669"/>
    <property type="project" value="UniProtKB-KW"/>
</dbReference>
<feature type="compositionally biased region" description="Low complexity" evidence="6">
    <location>
        <begin position="93"/>
        <end position="105"/>
    </location>
</feature>
<dbReference type="SUPFAM" id="SSF54171">
    <property type="entry name" value="DNA-binding domain"/>
    <property type="match status" value="1"/>
</dbReference>
<accession>A0AAD8X2T7</accession>
<evidence type="ECO:0000256" key="4">
    <source>
        <dbReference type="ARBA" id="ARBA00023163"/>
    </source>
</evidence>
<dbReference type="AlphaFoldDB" id="A0AAD8X2T7"/>
<keyword evidence="9" id="KW-1185">Reference proteome</keyword>
<evidence type="ECO:0000256" key="1">
    <source>
        <dbReference type="ARBA" id="ARBA00004123"/>
    </source>
</evidence>
<evidence type="ECO:0000259" key="7">
    <source>
        <dbReference type="PROSITE" id="PS51032"/>
    </source>
</evidence>
<reference evidence="8" key="1">
    <citation type="submission" date="2023-07" db="EMBL/GenBank/DDBJ databases">
        <title>A chromosome-level genome assembly of Lolium multiflorum.</title>
        <authorList>
            <person name="Chen Y."/>
            <person name="Copetti D."/>
            <person name="Kolliker R."/>
            <person name="Studer B."/>
        </authorList>
    </citation>
    <scope>NUCLEOTIDE SEQUENCE</scope>
    <source>
        <strain evidence="8">02402/16</strain>
        <tissue evidence="8">Leaf</tissue>
    </source>
</reference>
<evidence type="ECO:0000313" key="8">
    <source>
        <dbReference type="EMBL" id="KAK1694818.1"/>
    </source>
</evidence>
<keyword evidence="4" id="KW-0804">Transcription</keyword>
<evidence type="ECO:0000256" key="5">
    <source>
        <dbReference type="ARBA" id="ARBA00023242"/>
    </source>
</evidence>
<evidence type="ECO:0000313" key="9">
    <source>
        <dbReference type="Proteomes" id="UP001231189"/>
    </source>
</evidence>
<name>A0AAD8X2T7_LOLMU</name>
<comment type="caution">
    <text evidence="8">The sequence shown here is derived from an EMBL/GenBank/DDBJ whole genome shotgun (WGS) entry which is preliminary data.</text>
</comment>
<dbReference type="EMBL" id="JAUUTY010000001">
    <property type="protein sequence ID" value="KAK1694818.1"/>
    <property type="molecule type" value="Genomic_DNA"/>
</dbReference>
<feature type="region of interest" description="Disordered" evidence="6">
    <location>
        <begin position="134"/>
        <end position="184"/>
    </location>
</feature>
<dbReference type="InterPro" id="IPR036955">
    <property type="entry name" value="AP2/ERF_dom_sf"/>
</dbReference>
<organism evidence="8 9">
    <name type="scientific">Lolium multiflorum</name>
    <name type="common">Italian ryegrass</name>
    <name type="synonym">Lolium perenne subsp. multiflorum</name>
    <dbReference type="NCBI Taxonomy" id="4521"/>
    <lineage>
        <taxon>Eukaryota</taxon>
        <taxon>Viridiplantae</taxon>
        <taxon>Streptophyta</taxon>
        <taxon>Embryophyta</taxon>
        <taxon>Tracheophyta</taxon>
        <taxon>Spermatophyta</taxon>
        <taxon>Magnoliopsida</taxon>
        <taxon>Liliopsida</taxon>
        <taxon>Poales</taxon>
        <taxon>Poaceae</taxon>
        <taxon>BOP clade</taxon>
        <taxon>Pooideae</taxon>
        <taxon>Poodae</taxon>
        <taxon>Poeae</taxon>
        <taxon>Poeae Chloroplast Group 2 (Poeae type)</taxon>
        <taxon>Loliodinae</taxon>
        <taxon>Loliinae</taxon>
        <taxon>Lolium</taxon>
    </lineage>
</organism>
<dbReference type="PANTHER" id="PTHR31677">
    <property type="entry name" value="AP2 DOMAIN CLASS TRANSCRIPTION FACTOR"/>
    <property type="match status" value="1"/>
</dbReference>
<sequence>MLPRRRPASGYHGVRARPSGRFDAEIRSGNERIRLGTFDTHEAARAYDAVAWRLGRSRRTMNFHDVWTREQAEMLAPPPPAITREQQRHQRSGARSSSPSATRPSLEWAGQFPEDVAATKAFYAQKEEEKAAANVKKKASREKRRAEFAARKATRAEKATRKEEEKKNGAGPSTIILSSSSPPSRVDLGGLHVQGVRGTGLPGRVLDQGEPHTEQGLLDGRLLPPWIWLELGRLGSSCKTTVSGGECLL</sequence>
<dbReference type="Pfam" id="PF00847">
    <property type="entry name" value="AP2"/>
    <property type="match status" value="1"/>
</dbReference>
<evidence type="ECO:0000256" key="6">
    <source>
        <dbReference type="SAM" id="MobiDB-lite"/>
    </source>
</evidence>
<dbReference type="PROSITE" id="PS51032">
    <property type="entry name" value="AP2_ERF"/>
    <property type="match status" value="1"/>
</dbReference>
<dbReference type="CDD" id="cd00018">
    <property type="entry name" value="AP2"/>
    <property type="match status" value="1"/>
</dbReference>
<feature type="domain" description="AP2/ERF" evidence="7">
    <location>
        <begin position="10"/>
        <end position="64"/>
    </location>
</feature>
<dbReference type="GO" id="GO:0005634">
    <property type="term" value="C:nucleus"/>
    <property type="evidence" value="ECO:0007669"/>
    <property type="project" value="UniProtKB-SubCell"/>
</dbReference>
<dbReference type="PANTHER" id="PTHR31677:SF196">
    <property type="entry name" value="ETHYLENE-RESPONSIVE TRANSCRIPTION FACTOR ERF109"/>
    <property type="match status" value="1"/>
</dbReference>
<dbReference type="Gene3D" id="3.30.730.10">
    <property type="entry name" value="AP2/ERF domain"/>
    <property type="match status" value="1"/>
</dbReference>
<protein>
    <recommendedName>
        <fullName evidence="7">AP2/ERF domain-containing protein</fullName>
    </recommendedName>
</protein>
<evidence type="ECO:0000256" key="3">
    <source>
        <dbReference type="ARBA" id="ARBA00023125"/>
    </source>
</evidence>
<keyword evidence="3" id="KW-0238">DNA-binding</keyword>
<dbReference type="InterPro" id="IPR001471">
    <property type="entry name" value="AP2/ERF_dom"/>
</dbReference>
<dbReference type="GO" id="GO:0003700">
    <property type="term" value="F:DNA-binding transcription factor activity"/>
    <property type="evidence" value="ECO:0007669"/>
    <property type="project" value="InterPro"/>
</dbReference>
<feature type="compositionally biased region" description="Basic and acidic residues" evidence="6">
    <location>
        <begin position="144"/>
        <end position="168"/>
    </location>
</feature>
<keyword evidence="5" id="KW-0539">Nucleus</keyword>
<comment type="subcellular location">
    <subcellularLocation>
        <location evidence="1">Nucleus</location>
    </subcellularLocation>
</comment>
<dbReference type="SMART" id="SM00380">
    <property type="entry name" value="AP2"/>
    <property type="match status" value="1"/>
</dbReference>
<gene>
    <name evidence="8" type="ORF">QYE76_011515</name>
</gene>
<evidence type="ECO:0000256" key="2">
    <source>
        <dbReference type="ARBA" id="ARBA00023015"/>
    </source>
</evidence>
<keyword evidence="2" id="KW-0805">Transcription regulation</keyword>
<dbReference type="Proteomes" id="UP001231189">
    <property type="component" value="Unassembled WGS sequence"/>
</dbReference>